<evidence type="ECO:0000313" key="2">
    <source>
        <dbReference type="EMBL" id="CAA2110314.1"/>
    </source>
</evidence>
<protein>
    <recommendedName>
        <fullName evidence="3">Transmembrane protein</fullName>
    </recommendedName>
</protein>
<proteinExistence type="predicted"/>
<dbReference type="EMBL" id="LR743508">
    <property type="protein sequence ID" value="CAA2110314.1"/>
    <property type="molecule type" value="Genomic_DNA"/>
</dbReference>
<dbReference type="RefSeq" id="WP_339094746.1">
    <property type="nucleotide sequence ID" value="NZ_LR743508.1"/>
</dbReference>
<sequence length="98" mass="10681">MPRSPATALVGLGLALVSLAASAFFFWVWYGRYLSRDFNELGRFYDAECQCVYTTAGMVWVMPAVGFLLMGIVLLALGVRRARARKALAAQACSSRPG</sequence>
<gene>
    <name evidence="2" type="ORF">VVAX_06563</name>
</gene>
<name>A0A679JIA6_VARPD</name>
<reference evidence="2" key="1">
    <citation type="submission" date="2019-12" db="EMBL/GenBank/DDBJ databases">
        <authorList>
            <person name="Cremers G."/>
        </authorList>
    </citation>
    <scope>NUCLEOTIDE SEQUENCE</scope>
    <source>
        <strain evidence="2">Vvax</strain>
    </source>
</reference>
<keyword evidence="1" id="KW-0472">Membrane</keyword>
<keyword evidence="1" id="KW-0812">Transmembrane</keyword>
<keyword evidence="1" id="KW-1133">Transmembrane helix</keyword>
<evidence type="ECO:0008006" key="3">
    <source>
        <dbReference type="Google" id="ProtNLM"/>
    </source>
</evidence>
<organism evidence="2">
    <name type="scientific">Variovorax paradoxus</name>
    <dbReference type="NCBI Taxonomy" id="34073"/>
    <lineage>
        <taxon>Bacteria</taxon>
        <taxon>Pseudomonadati</taxon>
        <taxon>Pseudomonadota</taxon>
        <taxon>Betaproteobacteria</taxon>
        <taxon>Burkholderiales</taxon>
        <taxon>Comamonadaceae</taxon>
        <taxon>Variovorax</taxon>
    </lineage>
</organism>
<evidence type="ECO:0000256" key="1">
    <source>
        <dbReference type="SAM" id="Phobius"/>
    </source>
</evidence>
<accession>A0A679JIA6</accession>
<feature type="transmembrane region" description="Helical" evidence="1">
    <location>
        <begin position="60"/>
        <end position="79"/>
    </location>
</feature>
<dbReference type="AlphaFoldDB" id="A0A679JIA6"/>